<feature type="chain" id="PRO_5035789002" evidence="1">
    <location>
        <begin position="19"/>
        <end position="203"/>
    </location>
</feature>
<keyword evidence="3" id="KW-1185">Reference proteome</keyword>
<dbReference type="EMBL" id="CADEBC010000534">
    <property type="protein sequence ID" value="CAB3248393.1"/>
    <property type="molecule type" value="Genomic_DNA"/>
</dbReference>
<dbReference type="OrthoDB" id="7437848at2759"/>
<organism evidence="2 3">
    <name type="scientific">Arctia plantaginis</name>
    <name type="common">Wood tiger moth</name>
    <name type="synonym">Phalaena plantaginis</name>
    <dbReference type="NCBI Taxonomy" id="874455"/>
    <lineage>
        <taxon>Eukaryota</taxon>
        <taxon>Metazoa</taxon>
        <taxon>Ecdysozoa</taxon>
        <taxon>Arthropoda</taxon>
        <taxon>Hexapoda</taxon>
        <taxon>Insecta</taxon>
        <taxon>Pterygota</taxon>
        <taxon>Neoptera</taxon>
        <taxon>Endopterygota</taxon>
        <taxon>Lepidoptera</taxon>
        <taxon>Glossata</taxon>
        <taxon>Ditrysia</taxon>
        <taxon>Noctuoidea</taxon>
        <taxon>Erebidae</taxon>
        <taxon>Arctiinae</taxon>
        <taxon>Arctia</taxon>
    </lineage>
</organism>
<reference evidence="2 3" key="1">
    <citation type="submission" date="2020-04" db="EMBL/GenBank/DDBJ databases">
        <authorList>
            <person name="Wallbank WR R."/>
            <person name="Pardo Diaz C."/>
            <person name="Kozak K."/>
            <person name="Martin S."/>
            <person name="Jiggins C."/>
            <person name="Moest M."/>
            <person name="Warren A I."/>
            <person name="Byers J.R.P. K."/>
            <person name="Montejo-Kovacevich G."/>
            <person name="Yen C E."/>
        </authorList>
    </citation>
    <scope>NUCLEOTIDE SEQUENCE [LARGE SCALE GENOMIC DNA]</scope>
</reference>
<proteinExistence type="predicted"/>
<evidence type="ECO:0000256" key="1">
    <source>
        <dbReference type="SAM" id="SignalP"/>
    </source>
</evidence>
<dbReference type="Proteomes" id="UP000494106">
    <property type="component" value="Unassembled WGS sequence"/>
</dbReference>
<evidence type="ECO:0000313" key="3">
    <source>
        <dbReference type="Proteomes" id="UP000494106"/>
    </source>
</evidence>
<sequence length="203" mass="22601">MSELLIVLALTAVGKIHGQGAVASQVLQLKPLPVIDHQPVSYFEQQRFQTPTATPRLYTNAFRPTVHENSQDNGSDNIDFTLTTVRGTEPKRRLFTSARVPAEMYRPSEITETASSRSRYHSADIKKENNVKEDRVLTSNDNVNYVVPPEITNNPNKNVTTVTHKINPDKIPSVVDVDERSSFDGDMCPPGSVRIKGVCVQKD</sequence>
<name>A0A8S1AT11_ARCPL</name>
<feature type="signal peptide" evidence="1">
    <location>
        <begin position="1"/>
        <end position="18"/>
    </location>
</feature>
<evidence type="ECO:0000313" key="2">
    <source>
        <dbReference type="EMBL" id="CAB3248393.1"/>
    </source>
</evidence>
<keyword evidence="1" id="KW-0732">Signal</keyword>
<accession>A0A8S1AT11</accession>
<protein>
    <submittedName>
        <fullName evidence="2">Uncharacterized protein</fullName>
    </submittedName>
</protein>
<dbReference type="AlphaFoldDB" id="A0A8S1AT11"/>
<gene>
    <name evidence="2" type="ORF">APLA_LOCUS11687</name>
</gene>
<comment type="caution">
    <text evidence="2">The sequence shown here is derived from an EMBL/GenBank/DDBJ whole genome shotgun (WGS) entry which is preliminary data.</text>
</comment>